<reference evidence="2" key="1">
    <citation type="submission" date="2017-09" db="EMBL/GenBank/DDBJ databases">
        <title>Depth-based differentiation of microbial function through sediment-hosted aquifers and enrichment of novel symbionts in the deep terrestrial subsurface.</title>
        <authorList>
            <person name="Probst A.J."/>
            <person name="Ladd B."/>
            <person name="Jarett J.K."/>
            <person name="Geller-Mcgrath D.E."/>
            <person name="Sieber C.M.K."/>
            <person name="Emerson J.B."/>
            <person name="Anantharaman K."/>
            <person name="Thomas B.C."/>
            <person name="Malmstrom R."/>
            <person name="Stieglmeier M."/>
            <person name="Klingl A."/>
            <person name="Woyke T."/>
            <person name="Ryan C.M."/>
            <person name="Banfield J.F."/>
        </authorList>
    </citation>
    <scope>NUCLEOTIDE SEQUENCE [LARGE SCALE GENOMIC DNA]</scope>
</reference>
<proteinExistence type="predicted"/>
<evidence type="ECO:0000313" key="1">
    <source>
        <dbReference type="EMBL" id="PJA20280.1"/>
    </source>
</evidence>
<dbReference type="EMBL" id="PFQF01000031">
    <property type="protein sequence ID" value="PJA20280.1"/>
    <property type="molecule type" value="Genomic_DNA"/>
</dbReference>
<sequence>MKNPLLDFSQYLLSNLIELGIKYPIIVGTDSDMKVEFDITNLGVEFSGQTIRQIINDFLSEKYPNRFIRNNRMSRTPDIIVFDDLNSNEIFLQIILTRIIKEGKVWLAIRATYF</sequence>
<evidence type="ECO:0000313" key="2">
    <source>
        <dbReference type="Proteomes" id="UP000230137"/>
    </source>
</evidence>
<organism evidence="1 2">
    <name type="scientific">Candidatus Berkelbacteria bacterium CG_4_10_14_0_2_um_filter_35_9_33_12</name>
    <dbReference type="NCBI Taxonomy" id="1974499"/>
    <lineage>
        <taxon>Bacteria</taxon>
        <taxon>Candidatus Berkelbacteria</taxon>
    </lineage>
</organism>
<dbReference type="Proteomes" id="UP000230137">
    <property type="component" value="Unassembled WGS sequence"/>
</dbReference>
<dbReference type="AlphaFoldDB" id="A0A2M7W3U3"/>
<accession>A0A2M7W3U3</accession>
<name>A0A2M7W3U3_9BACT</name>
<comment type="caution">
    <text evidence="1">The sequence shown here is derived from an EMBL/GenBank/DDBJ whole genome shotgun (WGS) entry which is preliminary data.</text>
</comment>
<protein>
    <submittedName>
        <fullName evidence="1">Uncharacterized protein</fullName>
    </submittedName>
</protein>
<gene>
    <name evidence="1" type="ORF">COX60_02010</name>
</gene>